<accession>A0A4Z0PZR0</accession>
<name>A0A4Z0PZR0_9BACT</name>
<dbReference type="NCBIfam" id="TIGR04183">
    <property type="entry name" value="Por_Secre_tail"/>
    <property type="match status" value="1"/>
</dbReference>
<gene>
    <name evidence="6" type="ORF">E5K02_18905</name>
</gene>
<dbReference type="Gene3D" id="2.60.40.10">
    <property type="entry name" value="Immunoglobulins"/>
    <property type="match status" value="3"/>
</dbReference>
<keyword evidence="7" id="KW-1185">Reference proteome</keyword>
<dbReference type="InterPro" id="IPR003961">
    <property type="entry name" value="FN3_dom"/>
</dbReference>
<feature type="signal peptide" evidence="3">
    <location>
        <begin position="1"/>
        <end position="33"/>
    </location>
</feature>
<keyword evidence="3" id="KW-0732">Signal</keyword>
<dbReference type="Pfam" id="PF01483">
    <property type="entry name" value="P_proprotein"/>
    <property type="match status" value="1"/>
</dbReference>
<organism evidence="6 7">
    <name type="scientific">Hymenobacter metallicola</name>
    <dbReference type="NCBI Taxonomy" id="2563114"/>
    <lineage>
        <taxon>Bacteria</taxon>
        <taxon>Pseudomonadati</taxon>
        <taxon>Bacteroidota</taxon>
        <taxon>Cytophagia</taxon>
        <taxon>Cytophagales</taxon>
        <taxon>Hymenobacteraceae</taxon>
        <taxon>Hymenobacter</taxon>
    </lineage>
</organism>
<dbReference type="PROSITE" id="PS51829">
    <property type="entry name" value="P_HOMO_B"/>
    <property type="match status" value="1"/>
</dbReference>
<dbReference type="Gene3D" id="2.60.120.260">
    <property type="entry name" value="Galactose-binding domain-like"/>
    <property type="match status" value="1"/>
</dbReference>
<proteinExistence type="predicted"/>
<dbReference type="GO" id="GO:0006508">
    <property type="term" value="P:proteolysis"/>
    <property type="evidence" value="ECO:0007669"/>
    <property type="project" value="UniProtKB-KW"/>
</dbReference>
<dbReference type="Gene3D" id="3.40.390.10">
    <property type="entry name" value="Collagenase (Catalytic Domain)"/>
    <property type="match status" value="1"/>
</dbReference>
<dbReference type="OrthoDB" id="9792152at2"/>
<feature type="domain" description="Fibronectin type-III" evidence="4">
    <location>
        <begin position="784"/>
        <end position="874"/>
    </location>
</feature>
<evidence type="ECO:0000313" key="6">
    <source>
        <dbReference type="EMBL" id="TGE23270.1"/>
    </source>
</evidence>
<dbReference type="EMBL" id="SRMB01000004">
    <property type="protein sequence ID" value="TGE23270.1"/>
    <property type="molecule type" value="Genomic_DNA"/>
</dbReference>
<dbReference type="Pfam" id="PF18962">
    <property type="entry name" value="Por_Secre_tail"/>
    <property type="match status" value="1"/>
</dbReference>
<evidence type="ECO:0000259" key="5">
    <source>
        <dbReference type="PROSITE" id="PS51829"/>
    </source>
</evidence>
<dbReference type="InterPro" id="IPR026444">
    <property type="entry name" value="Secre_tail"/>
</dbReference>
<dbReference type="SUPFAM" id="SSF49265">
    <property type="entry name" value="Fibronectin type III"/>
    <property type="match status" value="1"/>
</dbReference>
<sequence>MTSTFTNSWRPWRPALLGGLLVAALGASHQAAAQRVLWADDTQLPAAALPTTSALRQFRPVSFQMDAVRSALQQAPAEQGAGARNSATVISLPLPDGSSQRFRVVQVSVMHPTLAAKYPSIKTYAAQGIDDPAATARIDVSPAGFHAMIMGSKGQTIYIDPAAQGDNVHHLVFDRQSMDRSATRAVCLNTDTETLDVPKPAEFARQPNGTQLRTYRLALACTAEYTANKGGTKPQALAAMVTSVNRVSGVYEKEVAVRLVLIANTDQLIFLDPATDPYTNNSASTMLNENQRTISTLIGEANYDIGHVFSTVGGGVAQKPSVCLPTNASFSQGKARGVTGLPNPTGDAFDIDFVAHEMGHQFGGDHTFNSNTGNCAGSNRSSTSAYEPGSGTTIMAYAGICAPQDLSRNSEPYFHSRSFDQIVAHITGAGNCGVVTPTNNQPPVVNAGTNYRIPVSTPFTLTGSATDANNDPLTYSWEQYNLGPTGSPTAPEGDAPIFRFFTPTPSPSRTFPKLYNLITNTDTIGEILPTYGRRLIFRLVARDNRVGGGGVDYDSMHVVVVPTAGPFLVTFPNTPVSANPVRWLAGAPQQVTWNVANTTAAPINAANVDIMLSTDGGRTFPTVLLANTPNDGSQQVTVPASVGNTSAARIKIQASGNIFFDISNDNFNIQVPTGPTFFLTPTTASATAPAICPGGTTTLNVAVGQLQGFTGTVALSASNLPAGMSVAYTNASVAVGGSTQATITTTAATPSGTYLINLVGTSGSITQQQQFLITVNQLATQAAAPITPTATTRTTLRPRFSWTAVPNATGYEIEIATDAAFTNVVLPLTAVTSTTFTPRVALQSGVTYYWRVRGTSTCGTAPFSAVTSFQTGTSVCQTIAATQVPRTFAAGATRSVTSVINVANGELVSDIRIKNLTITHPDVSELTVTLTNPAGRSAVLLANLCPGTADINLNFDDSAPARISCPLSSGLTVQPANSLSDLLNGPASGNWTLTVSDNNAANGGTLRAWSLEVCTLGTVPPAPLSLQTVYNTYSNGTGKVDVIWSADPGSSATSYEIERSFQNNTNFQRVATVAAPTTYYEDQVTVNGRYFYRVRSVNTIGASAYTNEANVLSNKNTAQLKGIQVYPNPSTGIFKVSVDNAQRGTVSLRVTDAMGRTVAAQTLTKGAALLQYELDLSKLSTGVYQLHINMPDGTSVQRLLKQ</sequence>
<feature type="domain" description="P/Homo B" evidence="5">
    <location>
        <begin position="867"/>
        <end position="1021"/>
    </location>
</feature>
<dbReference type="InterPro" id="IPR036116">
    <property type="entry name" value="FN3_sf"/>
</dbReference>
<comment type="caution">
    <text evidence="6">The sequence shown here is derived from an EMBL/GenBank/DDBJ whole genome shotgun (WGS) entry which is preliminary data.</text>
</comment>
<keyword evidence="1" id="KW-0645">Protease</keyword>
<dbReference type="InterPro" id="IPR013783">
    <property type="entry name" value="Ig-like_fold"/>
</dbReference>
<dbReference type="Pfam" id="PF13583">
    <property type="entry name" value="Reprolysin_4"/>
    <property type="match status" value="1"/>
</dbReference>
<dbReference type="SUPFAM" id="SSF49785">
    <property type="entry name" value="Galactose-binding domain-like"/>
    <property type="match status" value="1"/>
</dbReference>
<dbReference type="PROSITE" id="PS50853">
    <property type="entry name" value="FN3"/>
    <property type="match status" value="2"/>
</dbReference>
<evidence type="ECO:0000256" key="2">
    <source>
        <dbReference type="ARBA" id="ARBA00022801"/>
    </source>
</evidence>
<dbReference type="RefSeq" id="WP_135396818.1">
    <property type="nucleotide sequence ID" value="NZ_SRMB01000004.1"/>
</dbReference>
<dbReference type="SUPFAM" id="SSF55486">
    <property type="entry name" value="Metalloproteases ('zincins'), catalytic domain"/>
    <property type="match status" value="1"/>
</dbReference>
<dbReference type="Proteomes" id="UP000298471">
    <property type="component" value="Unassembled WGS sequence"/>
</dbReference>
<reference evidence="6 7" key="1">
    <citation type="submission" date="2019-04" db="EMBL/GenBank/DDBJ databases">
        <authorList>
            <person name="Feng G."/>
            <person name="Zhang J."/>
            <person name="Zhu H."/>
        </authorList>
    </citation>
    <scope>NUCLEOTIDE SEQUENCE [LARGE SCALE GENOMIC DNA]</scope>
    <source>
        <strain evidence="6 7">9PBR-1</strain>
    </source>
</reference>
<evidence type="ECO:0000313" key="7">
    <source>
        <dbReference type="Proteomes" id="UP000298471"/>
    </source>
</evidence>
<evidence type="ECO:0000259" key="4">
    <source>
        <dbReference type="PROSITE" id="PS50853"/>
    </source>
</evidence>
<dbReference type="InterPro" id="IPR008979">
    <property type="entry name" value="Galactose-bd-like_sf"/>
</dbReference>
<feature type="domain" description="Fibronectin type-III" evidence="4">
    <location>
        <begin position="1022"/>
        <end position="1116"/>
    </location>
</feature>
<dbReference type="GO" id="GO:0004252">
    <property type="term" value="F:serine-type endopeptidase activity"/>
    <property type="evidence" value="ECO:0007669"/>
    <property type="project" value="InterPro"/>
</dbReference>
<protein>
    <submittedName>
        <fullName evidence="6">T9SS type A sorting domain-containing protein</fullName>
    </submittedName>
</protein>
<evidence type="ECO:0000256" key="1">
    <source>
        <dbReference type="ARBA" id="ARBA00022670"/>
    </source>
</evidence>
<dbReference type="InterPro" id="IPR002884">
    <property type="entry name" value="P_dom"/>
</dbReference>
<feature type="chain" id="PRO_5021241782" evidence="3">
    <location>
        <begin position="34"/>
        <end position="1202"/>
    </location>
</feature>
<evidence type="ECO:0000256" key="3">
    <source>
        <dbReference type="SAM" id="SignalP"/>
    </source>
</evidence>
<dbReference type="InterPro" id="IPR024079">
    <property type="entry name" value="MetalloPept_cat_dom_sf"/>
</dbReference>
<dbReference type="AlphaFoldDB" id="A0A4Z0PZR0"/>
<dbReference type="GO" id="GO:0008237">
    <property type="term" value="F:metallopeptidase activity"/>
    <property type="evidence" value="ECO:0007669"/>
    <property type="project" value="InterPro"/>
</dbReference>
<keyword evidence="2" id="KW-0378">Hydrolase</keyword>